<dbReference type="AlphaFoldDB" id="A0A1C5AMI1"/>
<dbReference type="RefSeq" id="WP_074477658.1">
    <property type="nucleotide sequence ID" value="NZ_FMCT01000014.1"/>
</dbReference>
<evidence type="ECO:0000256" key="1">
    <source>
        <dbReference type="SAM" id="Phobius"/>
    </source>
</evidence>
<name>A0A1C5AMI1_9ACTN</name>
<dbReference type="EMBL" id="FMCT01000014">
    <property type="protein sequence ID" value="SCF46336.1"/>
    <property type="molecule type" value="Genomic_DNA"/>
</dbReference>
<keyword evidence="3" id="KW-1185">Reference proteome</keyword>
<dbReference type="Proteomes" id="UP000183585">
    <property type="component" value="Unassembled WGS sequence"/>
</dbReference>
<sequence length="264" mass="27302">MDFSKAQFEALIAEIKTGLDDFAKHLDEIAVASAATAGRWYMPAEVSQAVLWLGRETVRVGKFLIDLFVDLLKGASAPIFMFMDAWEWMDVRGAASGVASALTTQHLVVDDSDWSGKARDAYVAHVDSQSKAASQIASIASSSSAHLLACAGAGAGFYATLAVVLVKLIAAAITAAAAYGTAVFSWAGAALILGEAGISTLTIGTAIVTLTVFLGTQATTMVNLHGEAVDSTSFPGGKWPSANSSTYNDATVTDGDADWSLAPG</sequence>
<keyword evidence="1" id="KW-1133">Transmembrane helix</keyword>
<evidence type="ECO:0000313" key="3">
    <source>
        <dbReference type="Proteomes" id="UP000183585"/>
    </source>
</evidence>
<feature type="transmembrane region" description="Helical" evidence="1">
    <location>
        <begin position="157"/>
        <end position="180"/>
    </location>
</feature>
<evidence type="ECO:0000313" key="2">
    <source>
        <dbReference type="EMBL" id="SCF46336.1"/>
    </source>
</evidence>
<protein>
    <submittedName>
        <fullName evidence="2">Uncharacterized protein</fullName>
    </submittedName>
</protein>
<organism evidence="2 3">
    <name type="scientific">Micromonospora carbonacea</name>
    <dbReference type="NCBI Taxonomy" id="47853"/>
    <lineage>
        <taxon>Bacteria</taxon>
        <taxon>Bacillati</taxon>
        <taxon>Actinomycetota</taxon>
        <taxon>Actinomycetes</taxon>
        <taxon>Micromonosporales</taxon>
        <taxon>Micromonosporaceae</taxon>
        <taxon>Micromonospora</taxon>
    </lineage>
</organism>
<feature type="transmembrane region" description="Helical" evidence="1">
    <location>
        <begin position="186"/>
        <end position="214"/>
    </location>
</feature>
<keyword evidence="1" id="KW-0472">Membrane</keyword>
<proteinExistence type="predicted"/>
<reference evidence="3" key="1">
    <citation type="submission" date="2016-06" db="EMBL/GenBank/DDBJ databases">
        <authorList>
            <person name="Varghese N."/>
            <person name="Submissions Spin"/>
        </authorList>
    </citation>
    <scope>NUCLEOTIDE SEQUENCE [LARGE SCALE GENOMIC DNA]</scope>
    <source>
        <strain evidence="3">DSM 43168</strain>
    </source>
</reference>
<gene>
    <name evidence="2" type="ORF">GA0070563_114169</name>
</gene>
<accession>A0A1C5AMI1</accession>
<keyword evidence="1" id="KW-0812">Transmembrane</keyword>